<dbReference type="InterPro" id="IPR029058">
    <property type="entry name" value="AB_hydrolase_fold"/>
</dbReference>
<proteinExistence type="predicted"/>
<dbReference type="PANTHER" id="PTHR17630">
    <property type="entry name" value="DIENELACTONE HYDROLASE"/>
    <property type="match status" value="1"/>
</dbReference>
<dbReference type="GO" id="GO:0016787">
    <property type="term" value="F:hydrolase activity"/>
    <property type="evidence" value="ECO:0007669"/>
    <property type="project" value="InterPro"/>
</dbReference>
<dbReference type="Gene3D" id="3.40.50.1820">
    <property type="entry name" value="alpha/beta hydrolase"/>
    <property type="match status" value="1"/>
</dbReference>
<organism evidence="3 4">
    <name type="scientific">Sphaceloma murrayae</name>
    <dbReference type="NCBI Taxonomy" id="2082308"/>
    <lineage>
        <taxon>Eukaryota</taxon>
        <taxon>Fungi</taxon>
        <taxon>Dikarya</taxon>
        <taxon>Ascomycota</taxon>
        <taxon>Pezizomycotina</taxon>
        <taxon>Dothideomycetes</taxon>
        <taxon>Dothideomycetidae</taxon>
        <taxon>Myriangiales</taxon>
        <taxon>Elsinoaceae</taxon>
        <taxon>Sphaceloma</taxon>
    </lineage>
</organism>
<gene>
    <name evidence="3" type="ORF">CAC42_1479</name>
</gene>
<dbReference type="STRING" id="2082308.A0A2K1QYB5"/>
<evidence type="ECO:0000313" key="4">
    <source>
        <dbReference type="Proteomes" id="UP000243797"/>
    </source>
</evidence>
<sequence>MQFLSTALLLSSLGSGALAKRGGPRTCEVGLKTGEATGEVRTIAEDTRVYFSGPADSETGVLFLTDIFGIDFINSQKVADSFGAQGYYTVMPDLFRGDPVPVDRPPTFNLTEWQSRNQPANIDPVIELTLNEIRSNTDIKRIGVVGYCFGGKYVARWLGRDAGINAGYTAHPSNVAPGEWSAVAAPVSIANAEQDTTWPLAQARIAEDILRNSSVAWQLDTYSDVPHGFAIRANDSLPRQVFAKEQAFVQAITWFGEYVKPANATFGGPSARRAYGAKSFDDEHRAVVAG</sequence>
<name>A0A2K1QYB5_9PEZI</name>
<evidence type="ECO:0000259" key="2">
    <source>
        <dbReference type="Pfam" id="PF01738"/>
    </source>
</evidence>
<dbReference type="FunCoup" id="A0A2K1QYB5">
    <property type="interactions" value="238"/>
</dbReference>
<accession>A0A2K1QYB5</accession>
<dbReference type="InterPro" id="IPR002925">
    <property type="entry name" value="Dienelactn_hydro"/>
</dbReference>
<reference evidence="3 4" key="1">
    <citation type="submission" date="2017-06" db="EMBL/GenBank/DDBJ databases">
        <title>Draft genome sequence of a variant of Elsinoe murrayae.</title>
        <authorList>
            <person name="Cheng Q."/>
        </authorList>
    </citation>
    <scope>NUCLEOTIDE SEQUENCE [LARGE SCALE GENOMIC DNA]</scope>
    <source>
        <strain evidence="3 4">CQ-2017a</strain>
    </source>
</reference>
<keyword evidence="4" id="KW-1185">Reference proteome</keyword>
<dbReference type="Proteomes" id="UP000243797">
    <property type="component" value="Unassembled WGS sequence"/>
</dbReference>
<evidence type="ECO:0000256" key="1">
    <source>
        <dbReference type="SAM" id="SignalP"/>
    </source>
</evidence>
<dbReference type="InParanoid" id="A0A2K1QYB5"/>
<protein>
    <submittedName>
        <fullName evidence="3">Protein AIM2</fullName>
    </submittedName>
</protein>
<feature type="domain" description="Dienelactone hydrolase" evidence="2">
    <location>
        <begin position="49"/>
        <end position="258"/>
    </location>
</feature>
<dbReference type="AlphaFoldDB" id="A0A2K1QYB5"/>
<dbReference type="Pfam" id="PF01738">
    <property type="entry name" value="DLH"/>
    <property type="match status" value="1"/>
</dbReference>
<keyword evidence="1" id="KW-0732">Signal</keyword>
<feature type="signal peptide" evidence="1">
    <location>
        <begin position="1"/>
        <end position="19"/>
    </location>
</feature>
<feature type="chain" id="PRO_5014325227" evidence="1">
    <location>
        <begin position="20"/>
        <end position="290"/>
    </location>
</feature>
<dbReference type="PANTHER" id="PTHR17630:SF44">
    <property type="entry name" value="PROTEIN AIM2"/>
    <property type="match status" value="1"/>
</dbReference>
<dbReference type="OrthoDB" id="17560at2759"/>
<dbReference type="SUPFAM" id="SSF53474">
    <property type="entry name" value="alpha/beta-Hydrolases"/>
    <property type="match status" value="1"/>
</dbReference>
<dbReference type="EMBL" id="NKHZ01000026">
    <property type="protein sequence ID" value="PNS20032.1"/>
    <property type="molecule type" value="Genomic_DNA"/>
</dbReference>
<evidence type="ECO:0000313" key="3">
    <source>
        <dbReference type="EMBL" id="PNS20032.1"/>
    </source>
</evidence>
<comment type="caution">
    <text evidence="3">The sequence shown here is derived from an EMBL/GenBank/DDBJ whole genome shotgun (WGS) entry which is preliminary data.</text>
</comment>